<feature type="domain" description="Pyrrolo-quinoline quinone repeat" evidence="2">
    <location>
        <begin position="69"/>
        <end position="232"/>
    </location>
</feature>
<reference evidence="3 4" key="1">
    <citation type="submission" date="2020-08" db="EMBL/GenBank/DDBJ databases">
        <title>Genomic Encyclopedia of Type Strains, Phase IV (KMG-IV): sequencing the most valuable type-strain genomes for metagenomic binning, comparative biology and taxonomic classification.</title>
        <authorList>
            <person name="Goeker M."/>
        </authorList>
    </citation>
    <scope>NUCLEOTIDE SEQUENCE [LARGE SCALE GENOMIC DNA]</scope>
    <source>
        <strain evidence="3 4">DSM 12252</strain>
    </source>
</reference>
<accession>A0A7W7YDL9</accession>
<dbReference type="InterPro" id="IPR015943">
    <property type="entry name" value="WD40/YVTN_repeat-like_dom_sf"/>
</dbReference>
<dbReference type="SUPFAM" id="SSF50998">
    <property type="entry name" value="Quinoprotein alcohol dehydrogenase-like"/>
    <property type="match status" value="1"/>
</dbReference>
<evidence type="ECO:0000259" key="2">
    <source>
        <dbReference type="Pfam" id="PF13360"/>
    </source>
</evidence>
<dbReference type="Gene3D" id="2.130.10.10">
    <property type="entry name" value="YVTN repeat-like/Quinoprotein amine dehydrogenase"/>
    <property type="match status" value="2"/>
</dbReference>
<name>A0A7W7YDL9_9BACT</name>
<gene>
    <name evidence="3" type="ORF">HNQ65_003819</name>
</gene>
<dbReference type="PANTHER" id="PTHR34512">
    <property type="entry name" value="CELL SURFACE PROTEIN"/>
    <property type="match status" value="1"/>
</dbReference>
<feature type="chain" id="PRO_5030943955" description="Pyrrolo-quinoline quinone repeat domain-containing protein" evidence="1">
    <location>
        <begin position="29"/>
        <end position="449"/>
    </location>
</feature>
<dbReference type="AlphaFoldDB" id="A0A7W7YDL9"/>
<feature type="domain" description="Pyrrolo-quinoline quinone repeat" evidence="2">
    <location>
        <begin position="321"/>
        <end position="398"/>
    </location>
</feature>
<proteinExistence type="predicted"/>
<dbReference type="InterPro" id="IPR018391">
    <property type="entry name" value="PQQ_b-propeller_rpt"/>
</dbReference>
<organism evidence="3 4">
    <name type="scientific">Prosthecobacter vanneervenii</name>
    <dbReference type="NCBI Taxonomy" id="48466"/>
    <lineage>
        <taxon>Bacteria</taxon>
        <taxon>Pseudomonadati</taxon>
        <taxon>Verrucomicrobiota</taxon>
        <taxon>Verrucomicrobiia</taxon>
        <taxon>Verrucomicrobiales</taxon>
        <taxon>Verrucomicrobiaceae</taxon>
        <taxon>Prosthecobacter</taxon>
    </lineage>
</organism>
<dbReference type="SMART" id="SM00564">
    <property type="entry name" value="PQQ"/>
    <property type="match status" value="3"/>
</dbReference>
<dbReference type="RefSeq" id="WP_184341828.1">
    <property type="nucleotide sequence ID" value="NZ_JACHIG010000009.1"/>
</dbReference>
<evidence type="ECO:0000313" key="4">
    <source>
        <dbReference type="Proteomes" id="UP000590740"/>
    </source>
</evidence>
<dbReference type="Pfam" id="PF13360">
    <property type="entry name" value="PQQ_2"/>
    <property type="match status" value="2"/>
</dbReference>
<dbReference type="InterPro" id="IPR011047">
    <property type="entry name" value="Quinoprotein_ADH-like_sf"/>
</dbReference>
<comment type="caution">
    <text evidence="3">The sequence shown here is derived from an EMBL/GenBank/DDBJ whole genome shotgun (WGS) entry which is preliminary data.</text>
</comment>
<dbReference type="PANTHER" id="PTHR34512:SF30">
    <property type="entry name" value="OUTER MEMBRANE PROTEIN ASSEMBLY FACTOR BAMB"/>
    <property type="match status" value="1"/>
</dbReference>
<dbReference type="Proteomes" id="UP000590740">
    <property type="component" value="Unassembled WGS sequence"/>
</dbReference>
<keyword evidence="4" id="KW-1185">Reference proteome</keyword>
<keyword evidence="1" id="KW-0732">Signal</keyword>
<evidence type="ECO:0000256" key="1">
    <source>
        <dbReference type="SAM" id="SignalP"/>
    </source>
</evidence>
<protein>
    <recommendedName>
        <fullName evidence="2">Pyrrolo-quinoline quinone repeat domain-containing protein</fullName>
    </recommendedName>
</protein>
<dbReference type="EMBL" id="JACHIG010000009">
    <property type="protein sequence ID" value="MBB5034225.1"/>
    <property type="molecule type" value="Genomic_DNA"/>
</dbReference>
<evidence type="ECO:0000313" key="3">
    <source>
        <dbReference type="EMBL" id="MBB5034225.1"/>
    </source>
</evidence>
<dbReference type="InterPro" id="IPR002372">
    <property type="entry name" value="PQQ_rpt_dom"/>
</dbReference>
<feature type="signal peptide" evidence="1">
    <location>
        <begin position="1"/>
        <end position="28"/>
    </location>
</feature>
<sequence length="449" mass="47900">MTPLCSRIHSRSYTFPLVRSLASAFALAAPALLSAATAGTDWPRFLGPTGAAVVGESKIPLKWSDTENLLWKAAMPGPGSSSPIVSGERVFVTCWSGYGDKEGANDMRQLTRHLVCLNRADGKILWDAKVPSAAAEDPFQGFITEHGYATQTPVTDGERVYVFYGKTGALAFDLQGKKLWQTSCGTSSGQRRWGSGASPILHGNVLIVNASDESQLLYGLDKLTGKVLWKAEGDYGMAYGTPSILKHDGVDDLVIAIPQELWGMNPETGKLRWYAAHGLTGNVSPSIVPGAAGQVFVFGGFPSTRSVGISVKPGAKGDLGTSAVLWDSSSSTYVPTPVYKDGYLYVINDQGFALCIDAKTGEAVYRERVTMGSRGGGKPFYASPVLLGDKLVCVSRRNGTFILAASPKYQLLGTNEFAKDTTYFHGTPAVSGDRLILRSNQAVYCVGGK</sequence>